<feature type="compositionally biased region" description="Acidic residues" evidence="1">
    <location>
        <begin position="94"/>
        <end position="103"/>
    </location>
</feature>
<evidence type="ECO:0000313" key="2">
    <source>
        <dbReference type="EMBL" id="GFQ69706.1"/>
    </source>
</evidence>
<feature type="compositionally biased region" description="Basic and acidic residues" evidence="1">
    <location>
        <begin position="125"/>
        <end position="136"/>
    </location>
</feature>
<comment type="caution">
    <text evidence="2">The sequence shown here is derived from an EMBL/GenBank/DDBJ whole genome shotgun (WGS) entry which is preliminary data.</text>
</comment>
<accession>A0A8X6KDE9</accession>
<sequence>MYNEFKVRFFKLEELNQAQLPTTVSAPKPTKTQVNTGASAPKPARIQVLTDKPKQRRNKRATVSPTSARRGKKSRSEQSLPPPTTALSESENSLMEESDFSDDSSEKQVILKDVTSAAVSGVSDVADKSDDPHNSDEDGQVYDGVSQVIVKVGWFERRIEREASAVAESSDGVASNILLVPPASEGAVGPVYIVVGKERLMACLDLRFLEIYDVRIPFRDEFAELLHSGSNAVGVP</sequence>
<dbReference type="AlphaFoldDB" id="A0A8X6KDE9"/>
<name>A0A8X6KDE9_TRICU</name>
<protein>
    <submittedName>
        <fullName evidence="2">Uncharacterized protein</fullName>
    </submittedName>
</protein>
<reference evidence="2" key="1">
    <citation type="submission" date="2020-07" db="EMBL/GenBank/DDBJ databases">
        <title>Multicomponent nature underlies the extraordinary mechanical properties of spider dragline silk.</title>
        <authorList>
            <person name="Kono N."/>
            <person name="Nakamura H."/>
            <person name="Mori M."/>
            <person name="Yoshida Y."/>
            <person name="Ohtoshi R."/>
            <person name="Malay A.D."/>
            <person name="Moran D.A.P."/>
            <person name="Tomita M."/>
            <person name="Numata K."/>
            <person name="Arakawa K."/>
        </authorList>
    </citation>
    <scope>NUCLEOTIDE SEQUENCE</scope>
</reference>
<keyword evidence="3" id="KW-1185">Reference proteome</keyword>
<feature type="region of interest" description="Disordered" evidence="1">
    <location>
        <begin position="121"/>
        <end position="140"/>
    </location>
</feature>
<evidence type="ECO:0000256" key="1">
    <source>
        <dbReference type="SAM" id="MobiDB-lite"/>
    </source>
</evidence>
<feature type="compositionally biased region" description="Polar residues" evidence="1">
    <location>
        <begin position="17"/>
        <end position="38"/>
    </location>
</feature>
<dbReference type="EMBL" id="BMAO01000867">
    <property type="protein sequence ID" value="GFQ69706.1"/>
    <property type="molecule type" value="Genomic_DNA"/>
</dbReference>
<dbReference type="Proteomes" id="UP000887116">
    <property type="component" value="Unassembled WGS sequence"/>
</dbReference>
<evidence type="ECO:0000313" key="3">
    <source>
        <dbReference type="Proteomes" id="UP000887116"/>
    </source>
</evidence>
<feature type="region of interest" description="Disordered" evidence="1">
    <location>
        <begin position="17"/>
        <end position="107"/>
    </location>
</feature>
<proteinExistence type="predicted"/>
<organism evidence="2 3">
    <name type="scientific">Trichonephila clavata</name>
    <name type="common">Joro spider</name>
    <name type="synonym">Nephila clavata</name>
    <dbReference type="NCBI Taxonomy" id="2740835"/>
    <lineage>
        <taxon>Eukaryota</taxon>
        <taxon>Metazoa</taxon>
        <taxon>Ecdysozoa</taxon>
        <taxon>Arthropoda</taxon>
        <taxon>Chelicerata</taxon>
        <taxon>Arachnida</taxon>
        <taxon>Araneae</taxon>
        <taxon>Araneomorphae</taxon>
        <taxon>Entelegynae</taxon>
        <taxon>Araneoidea</taxon>
        <taxon>Nephilidae</taxon>
        <taxon>Trichonephila</taxon>
    </lineage>
</organism>
<gene>
    <name evidence="2" type="ORF">TNCT_140421</name>
</gene>